<evidence type="ECO:0000256" key="1">
    <source>
        <dbReference type="SAM" id="MobiDB-lite"/>
    </source>
</evidence>
<evidence type="ECO:0000313" key="2">
    <source>
        <dbReference type="EMBL" id="GBM93912.1"/>
    </source>
</evidence>
<feature type="region of interest" description="Disordered" evidence="1">
    <location>
        <begin position="1"/>
        <end position="21"/>
    </location>
</feature>
<evidence type="ECO:0000313" key="3">
    <source>
        <dbReference type="Proteomes" id="UP000499080"/>
    </source>
</evidence>
<comment type="caution">
    <text evidence="2">The sequence shown here is derived from an EMBL/GenBank/DDBJ whole genome shotgun (WGS) entry which is preliminary data.</text>
</comment>
<protein>
    <submittedName>
        <fullName evidence="2">Uncharacterized protein</fullName>
    </submittedName>
</protein>
<reference evidence="2 3" key="1">
    <citation type="journal article" date="2019" name="Sci. Rep.">
        <title>Orb-weaving spider Araneus ventricosus genome elucidates the spidroin gene catalogue.</title>
        <authorList>
            <person name="Kono N."/>
            <person name="Nakamura H."/>
            <person name="Ohtoshi R."/>
            <person name="Moran D.A.P."/>
            <person name="Shinohara A."/>
            <person name="Yoshida Y."/>
            <person name="Fujiwara M."/>
            <person name="Mori M."/>
            <person name="Tomita M."/>
            <person name="Arakawa K."/>
        </authorList>
    </citation>
    <scope>NUCLEOTIDE SEQUENCE [LARGE SCALE GENOMIC DNA]</scope>
</reference>
<keyword evidence="3" id="KW-1185">Reference proteome</keyword>
<accession>A0A4Y2JXC4</accession>
<dbReference type="Proteomes" id="UP000499080">
    <property type="component" value="Unassembled WGS sequence"/>
</dbReference>
<feature type="non-terminal residue" evidence="2">
    <location>
        <position position="55"/>
    </location>
</feature>
<gene>
    <name evidence="2" type="ORF">AVEN_203203_1</name>
</gene>
<dbReference type="EMBL" id="BGPR01191950">
    <property type="protein sequence ID" value="GBM93912.1"/>
    <property type="molecule type" value="Genomic_DNA"/>
</dbReference>
<proteinExistence type="predicted"/>
<organism evidence="2 3">
    <name type="scientific">Araneus ventricosus</name>
    <name type="common">Orbweaver spider</name>
    <name type="synonym">Epeira ventricosa</name>
    <dbReference type="NCBI Taxonomy" id="182803"/>
    <lineage>
        <taxon>Eukaryota</taxon>
        <taxon>Metazoa</taxon>
        <taxon>Ecdysozoa</taxon>
        <taxon>Arthropoda</taxon>
        <taxon>Chelicerata</taxon>
        <taxon>Arachnida</taxon>
        <taxon>Araneae</taxon>
        <taxon>Araneomorphae</taxon>
        <taxon>Entelegynae</taxon>
        <taxon>Araneoidea</taxon>
        <taxon>Araneidae</taxon>
        <taxon>Araneus</taxon>
    </lineage>
</organism>
<name>A0A4Y2JXC4_ARAVE</name>
<sequence length="55" mass="6422">MKSQHQSRHFPSQNFHDAPPTGGHSILRWSVYMVEFCGIESRTLDPRIPKRKSNE</sequence>
<dbReference type="AlphaFoldDB" id="A0A4Y2JXC4"/>